<dbReference type="InterPro" id="IPR011009">
    <property type="entry name" value="Kinase-like_dom_sf"/>
</dbReference>
<dbReference type="PROSITE" id="PS00108">
    <property type="entry name" value="PROTEIN_KINASE_ST"/>
    <property type="match status" value="1"/>
</dbReference>
<name>A0A9R0JKY7_SPIOL</name>
<dbReference type="PROSITE" id="PS00107">
    <property type="entry name" value="PROTEIN_KINASE_ATP"/>
    <property type="match status" value="1"/>
</dbReference>
<proteinExistence type="inferred from homology"/>
<protein>
    <submittedName>
        <fullName evidence="9">Mitogen-activated protein kinase kinase kinase 20-like</fullName>
    </submittedName>
</protein>
<dbReference type="SUPFAM" id="SSF56112">
    <property type="entry name" value="Protein kinase-like (PK-like)"/>
    <property type="match status" value="1"/>
</dbReference>
<evidence type="ECO:0000256" key="3">
    <source>
        <dbReference type="ARBA" id="ARBA00022777"/>
    </source>
</evidence>
<dbReference type="InterPro" id="IPR008271">
    <property type="entry name" value="Ser/Thr_kinase_AS"/>
</dbReference>
<comment type="similarity">
    <text evidence="6">Belongs to the protein kinase superfamily.</text>
</comment>
<keyword evidence="6" id="KW-0723">Serine/threonine-protein kinase</keyword>
<feature type="binding site" evidence="5">
    <location>
        <position position="32"/>
    </location>
    <ligand>
        <name>ATP</name>
        <dbReference type="ChEBI" id="CHEBI:30616"/>
    </ligand>
</feature>
<dbReference type="RefSeq" id="XP_021838585.1">
    <property type="nucleotide sequence ID" value="XM_021982893.2"/>
</dbReference>
<dbReference type="Proteomes" id="UP000813463">
    <property type="component" value="Chromosome 3"/>
</dbReference>
<keyword evidence="3" id="KW-0418">Kinase</keyword>
<keyword evidence="4 5" id="KW-0067">ATP-binding</keyword>
<dbReference type="PANTHER" id="PTHR48011">
    <property type="entry name" value="CCR4-NOT TRANSCRIPTIONAL COMPLEX SUBUNIT CAF120-RELATED"/>
    <property type="match status" value="1"/>
</dbReference>
<gene>
    <name evidence="9" type="primary">LOC110778327</name>
</gene>
<dbReference type="KEGG" id="soe:110778327"/>
<evidence type="ECO:0000256" key="1">
    <source>
        <dbReference type="ARBA" id="ARBA00022679"/>
    </source>
</evidence>
<dbReference type="InterPro" id="IPR052751">
    <property type="entry name" value="Plant_MAPKKK"/>
</dbReference>
<reference evidence="9" key="2">
    <citation type="submission" date="2025-08" db="UniProtKB">
        <authorList>
            <consortium name="RefSeq"/>
        </authorList>
    </citation>
    <scope>IDENTIFICATION</scope>
    <source>
        <tissue evidence="9">Leaf</tissue>
    </source>
</reference>
<evidence type="ECO:0000313" key="8">
    <source>
        <dbReference type="Proteomes" id="UP000813463"/>
    </source>
</evidence>
<dbReference type="SMART" id="SM00220">
    <property type="entry name" value="S_TKc"/>
    <property type="match status" value="1"/>
</dbReference>
<evidence type="ECO:0000256" key="6">
    <source>
        <dbReference type="RuleBase" id="RU000304"/>
    </source>
</evidence>
<dbReference type="PROSITE" id="PS50011">
    <property type="entry name" value="PROTEIN_KINASE_DOM"/>
    <property type="match status" value="1"/>
</dbReference>
<evidence type="ECO:0000256" key="5">
    <source>
        <dbReference type="PROSITE-ProRule" id="PRU10141"/>
    </source>
</evidence>
<evidence type="ECO:0000313" key="9">
    <source>
        <dbReference type="RefSeq" id="XP_021838585.1"/>
    </source>
</evidence>
<dbReference type="Gene3D" id="1.10.510.10">
    <property type="entry name" value="Transferase(Phosphotransferase) domain 1"/>
    <property type="match status" value="1"/>
</dbReference>
<dbReference type="InterPro" id="IPR017441">
    <property type="entry name" value="Protein_kinase_ATP_BS"/>
</dbReference>
<dbReference type="GO" id="GO:0007165">
    <property type="term" value="P:signal transduction"/>
    <property type="evidence" value="ECO:0000318"/>
    <property type="project" value="GO_Central"/>
</dbReference>
<reference evidence="8" key="1">
    <citation type="journal article" date="2021" name="Nat. Commun.">
        <title>Genomic analyses provide insights into spinach domestication and the genetic basis of agronomic traits.</title>
        <authorList>
            <person name="Cai X."/>
            <person name="Sun X."/>
            <person name="Xu C."/>
            <person name="Sun H."/>
            <person name="Wang X."/>
            <person name="Ge C."/>
            <person name="Zhang Z."/>
            <person name="Wang Q."/>
            <person name="Fei Z."/>
            <person name="Jiao C."/>
            <person name="Wang Q."/>
        </authorList>
    </citation>
    <scope>NUCLEOTIDE SEQUENCE [LARGE SCALE GENOMIC DNA]</scope>
    <source>
        <strain evidence="8">cv. Varoflay</strain>
    </source>
</reference>
<dbReference type="CDD" id="cd06606">
    <property type="entry name" value="STKc_MAPKKK"/>
    <property type="match status" value="1"/>
</dbReference>
<dbReference type="AlphaFoldDB" id="A0A9R0JKY7"/>
<dbReference type="GeneID" id="110778327"/>
<organism evidence="8 9">
    <name type="scientific">Spinacia oleracea</name>
    <name type="common">Spinach</name>
    <dbReference type="NCBI Taxonomy" id="3562"/>
    <lineage>
        <taxon>Eukaryota</taxon>
        <taxon>Viridiplantae</taxon>
        <taxon>Streptophyta</taxon>
        <taxon>Embryophyta</taxon>
        <taxon>Tracheophyta</taxon>
        <taxon>Spermatophyta</taxon>
        <taxon>Magnoliopsida</taxon>
        <taxon>eudicotyledons</taxon>
        <taxon>Gunneridae</taxon>
        <taxon>Pentapetalae</taxon>
        <taxon>Caryophyllales</taxon>
        <taxon>Chenopodiaceae</taxon>
        <taxon>Chenopodioideae</taxon>
        <taxon>Anserineae</taxon>
        <taxon>Spinacia</taxon>
    </lineage>
</organism>
<dbReference type="PANTHER" id="PTHR48011:SF18">
    <property type="entry name" value="MITOGEN-ACTIVATED PROTEIN KINASE KINASE KINASE 19-RELATED"/>
    <property type="match status" value="1"/>
</dbReference>
<dbReference type="GO" id="GO:0005524">
    <property type="term" value="F:ATP binding"/>
    <property type="evidence" value="ECO:0007669"/>
    <property type="project" value="UniProtKB-UniRule"/>
</dbReference>
<feature type="domain" description="Protein kinase" evidence="7">
    <location>
        <begin position="3"/>
        <end position="257"/>
    </location>
</feature>
<evidence type="ECO:0000259" key="7">
    <source>
        <dbReference type="PROSITE" id="PS50011"/>
    </source>
</evidence>
<keyword evidence="8" id="KW-1185">Reference proteome</keyword>
<keyword evidence="1" id="KW-0808">Transferase</keyword>
<dbReference type="Pfam" id="PF00069">
    <property type="entry name" value="Pkinase"/>
    <property type="match status" value="1"/>
</dbReference>
<sequence length="333" mass="37045">MEWVRGEIIGRGSFGTVSLAIPKSNSNKYVVKSAELSNSFSLKNEKEILSELNHPNIVRYLGDSLSLEKGTQFYNLFLEYATKGSIADQLKVSGGRFEFSDVKRYTKSVLKGLCHIHESGFVHCDIKLQNVLLFQDGTAKIADFGLARRVSDEFGEQLRGTPLYMSPEIVSGEKVESPADVWALGCAVVEMVTGKPVWDLLPESDVSALLYRIAVGGESPKIPGNLCSEGKDFLGKCFVKNPNERWTAQMLLDHPFVSGLKDERPSVSPKCPFEFPDWQSNSCSDSESVSSFGFSEDCCWASSWSPVSRTLDEELISNRIPNWNDSDDWVTVR</sequence>
<dbReference type="InterPro" id="IPR000719">
    <property type="entry name" value="Prot_kinase_dom"/>
</dbReference>
<evidence type="ECO:0000256" key="4">
    <source>
        <dbReference type="ARBA" id="ARBA00022840"/>
    </source>
</evidence>
<dbReference type="GO" id="GO:0004672">
    <property type="term" value="F:protein kinase activity"/>
    <property type="evidence" value="ECO:0000318"/>
    <property type="project" value="GO_Central"/>
</dbReference>
<dbReference type="GO" id="GO:0004674">
    <property type="term" value="F:protein serine/threonine kinase activity"/>
    <property type="evidence" value="ECO:0007669"/>
    <property type="project" value="UniProtKB-KW"/>
</dbReference>
<keyword evidence="2 5" id="KW-0547">Nucleotide-binding</keyword>
<evidence type="ECO:0000256" key="2">
    <source>
        <dbReference type="ARBA" id="ARBA00022741"/>
    </source>
</evidence>
<accession>A0A9R0JKY7</accession>
<dbReference type="OrthoDB" id="8693905at2759"/>